<name>A0A9N9FXY2_9GLOM</name>
<comment type="caution">
    <text evidence="1">The sequence shown here is derived from an EMBL/GenBank/DDBJ whole genome shotgun (WGS) entry which is preliminary data.</text>
</comment>
<evidence type="ECO:0000313" key="2">
    <source>
        <dbReference type="Proteomes" id="UP000789759"/>
    </source>
</evidence>
<proteinExistence type="predicted"/>
<reference evidence="1" key="1">
    <citation type="submission" date="2021-06" db="EMBL/GenBank/DDBJ databases">
        <authorList>
            <person name="Kallberg Y."/>
            <person name="Tangrot J."/>
            <person name="Rosling A."/>
        </authorList>
    </citation>
    <scope>NUCLEOTIDE SEQUENCE</scope>
    <source>
        <strain evidence="1">FL966</strain>
    </source>
</reference>
<accession>A0A9N9FXY2</accession>
<organism evidence="1 2">
    <name type="scientific">Cetraspora pellucida</name>
    <dbReference type="NCBI Taxonomy" id="1433469"/>
    <lineage>
        <taxon>Eukaryota</taxon>
        <taxon>Fungi</taxon>
        <taxon>Fungi incertae sedis</taxon>
        <taxon>Mucoromycota</taxon>
        <taxon>Glomeromycotina</taxon>
        <taxon>Glomeromycetes</taxon>
        <taxon>Diversisporales</taxon>
        <taxon>Gigasporaceae</taxon>
        <taxon>Cetraspora</taxon>
    </lineage>
</organism>
<keyword evidence="2" id="KW-1185">Reference proteome</keyword>
<sequence length="40" mass="4572">PQATEGWLTGDPQYLSLVTHPLAGRDTEIFFDLKQIFRPI</sequence>
<evidence type="ECO:0000313" key="1">
    <source>
        <dbReference type="EMBL" id="CAG8567886.1"/>
    </source>
</evidence>
<dbReference type="Proteomes" id="UP000789759">
    <property type="component" value="Unassembled WGS sequence"/>
</dbReference>
<feature type="non-terminal residue" evidence="1">
    <location>
        <position position="1"/>
    </location>
</feature>
<dbReference type="AlphaFoldDB" id="A0A9N9FXY2"/>
<gene>
    <name evidence="1" type="ORF">CPELLU_LOCUS5514</name>
</gene>
<dbReference type="EMBL" id="CAJVQA010003152">
    <property type="protein sequence ID" value="CAG8567886.1"/>
    <property type="molecule type" value="Genomic_DNA"/>
</dbReference>
<protein>
    <submittedName>
        <fullName evidence="1">16805_t:CDS:1</fullName>
    </submittedName>
</protein>